<dbReference type="VEuPathDB" id="FungiDB:AeMF1_011151"/>
<dbReference type="Proteomes" id="UP000481153">
    <property type="component" value="Unassembled WGS sequence"/>
</dbReference>
<feature type="domain" description="C2H2-type" evidence="7">
    <location>
        <begin position="218"/>
        <end position="245"/>
    </location>
</feature>
<dbReference type="PANTHER" id="PTHR19818">
    <property type="entry name" value="ZINC FINGER PROTEIN ZIC AND GLI"/>
    <property type="match status" value="1"/>
</dbReference>
<evidence type="ECO:0000256" key="5">
    <source>
        <dbReference type="PROSITE-ProRule" id="PRU00042"/>
    </source>
</evidence>
<dbReference type="InterPro" id="IPR050329">
    <property type="entry name" value="GLI_C2H2-zinc-finger"/>
</dbReference>
<keyword evidence="2" id="KW-0677">Repeat</keyword>
<evidence type="ECO:0000259" key="7">
    <source>
        <dbReference type="PROSITE" id="PS50157"/>
    </source>
</evidence>
<dbReference type="Pfam" id="PF00096">
    <property type="entry name" value="zf-C2H2"/>
    <property type="match status" value="1"/>
</dbReference>
<dbReference type="PROSITE" id="PS50157">
    <property type="entry name" value="ZINC_FINGER_C2H2_2"/>
    <property type="match status" value="4"/>
</dbReference>
<dbReference type="GO" id="GO:0000981">
    <property type="term" value="F:DNA-binding transcription factor activity, RNA polymerase II-specific"/>
    <property type="evidence" value="ECO:0007669"/>
    <property type="project" value="TreeGrafter"/>
</dbReference>
<feature type="compositionally biased region" description="Low complexity" evidence="6">
    <location>
        <begin position="338"/>
        <end position="347"/>
    </location>
</feature>
<accession>A0A6G0XB02</accession>
<evidence type="ECO:0000313" key="8">
    <source>
        <dbReference type="EMBL" id="KAF0737248.1"/>
    </source>
</evidence>
<dbReference type="InterPro" id="IPR036236">
    <property type="entry name" value="Znf_C2H2_sf"/>
</dbReference>
<dbReference type="InterPro" id="IPR013087">
    <property type="entry name" value="Znf_C2H2_type"/>
</dbReference>
<evidence type="ECO:0000256" key="3">
    <source>
        <dbReference type="ARBA" id="ARBA00022771"/>
    </source>
</evidence>
<evidence type="ECO:0000256" key="2">
    <source>
        <dbReference type="ARBA" id="ARBA00022737"/>
    </source>
</evidence>
<feature type="compositionally biased region" description="Basic residues" evidence="6">
    <location>
        <begin position="348"/>
        <end position="362"/>
    </location>
</feature>
<evidence type="ECO:0000313" key="9">
    <source>
        <dbReference type="Proteomes" id="UP000481153"/>
    </source>
</evidence>
<dbReference type="GO" id="GO:0005634">
    <property type="term" value="C:nucleus"/>
    <property type="evidence" value="ECO:0007669"/>
    <property type="project" value="UniProtKB-ARBA"/>
</dbReference>
<dbReference type="GO" id="GO:0000978">
    <property type="term" value="F:RNA polymerase II cis-regulatory region sequence-specific DNA binding"/>
    <property type="evidence" value="ECO:0007669"/>
    <property type="project" value="TreeGrafter"/>
</dbReference>
<dbReference type="AlphaFoldDB" id="A0A6G0XB02"/>
<evidence type="ECO:0000256" key="6">
    <source>
        <dbReference type="SAM" id="MobiDB-lite"/>
    </source>
</evidence>
<dbReference type="GO" id="GO:0045944">
    <property type="term" value="P:positive regulation of transcription by RNA polymerase II"/>
    <property type="evidence" value="ECO:0007669"/>
    <property type="project" value="UniProtKB-ARBA"/>
</dbReference>
<dbReference type="PANTHER" id="PTHR19818:SF139">
    <property type="entry name" value="PAIR-RULE PROTEIN ODD-PAIRED"/>
    <property type="match status" value="1"/>
</dbReference>
<comment type="caution">
    <text evidence="8">The sequence shown here is derived from an EMBL/GenBank/DDBJ whole genome shotgun (WGS) entry which is preliminary data.</text>
</comment>
<dbReference type="SMART" id="SM00355">
    <property type="entry name" value="ZnF_C2H2"/>
    <property type="match status" value="6"/>
</dbReference>
<evidence type="ECO:0000256" key="1">
    <source>
        <dbReference type="ARBA" id="ARBA00022723"/>
    </source>
</evidence>
<sequence>MRIEHSTNASNLVLVDAHFVVCAKLQQSDALSAESPALIAIKLSNSQHAVEPNVLPLEDVHEISALLNEPVPLSPAISPVVASPASSTSDPTIHFNDLLPIPTLFPDPTLTHAANGHEPYFSYDLDFQQLPPSLQTVNHHELSSLYIPEALDFEVHQPPVKRQKLASNLGAQAMSSSTPSNRPRMRNFLCPHPGCMKTFADNAHLRDHMFVHTGEKSLRCPECDKCFARVTSLRSHRRVHTGERPFICLEDGCGKRYASRAALRMHTSLHAKQMPPPPAGKLSPVKKRQKKTAKITALKPLINCSHDDKECLKGRCRRMSEKIKEQRQVILDLQAQLATTQRTSPTKPTKKKPSKAGTKRSKQQLASLTPMVAPLHLLQDGIKPFQCMLGCGRTFSNYFQLAFHAKQHPGHDPRTVLGDQLPFPVGPKYCPVEGCEFSEQGGKCMKTLQIVKRHWQRVHQNDRPFLCPDCPPSHAPKAFKTKDNLTAHRKECRKRSHVKVFDNVMPVSPTLVVQ</sequence>
<reference evidence="8 9" key="1">
    <citation type="submission" date="2019-07" db="EMBL/GenBank/DDBJ databases">
        <title>Genomics analysis of Aphanomyces spp. identifies a new class of oomycete effector associated with host adaptation.</title>
        <authorList>
            <person name="Gaulin E."/>
        </authorList>
    </citation>
    <scope>NUCLEOTIDE SEQUENCE [LARGE SCALE GENOMIC DNA]</scope>
    <source>
        <strain evidence="8 9">ATCC 201684</strain>
    </source>
</reference>
<keyword evidence="3 5" id="KW-0863">Zinc-finger</keyword>
<feature type="domain" description="C2H2-type" evidence="7">
    <location>
        <begin position="385"/>
        <end position="413"/>
    </location>
</feature>
<dbReference type="Gene3D" id="3.30.160.60">
    <property type="entry name" value="Classic Zinc Finger"/>
    <property type="match status" value="4"/>
</dbReference>
<feature type="domain" description="C2H2-type" evidence="7">
    <location>
        <begin position="246"/>
        <end position="275"/>
    </location>
</feature>
<dbReference type="GO" id="GO:0008270">
    <property type="term" value="F:zinc ion binding"/>
    <property type="evidence" value="ECO:0007669"/>
    <property type="project" value="UniProtKB-KW"/>
</dbReference>
<dbReference type="EMBL" id="VJMJ01000084">
    <property type="protein sequence ID" value="KAF0737248.1"/>
    <property type="molecule type" value="Genomic_DNA"/>
</dbReference>
<proteinExistence type="predicted"/>
<feature type="region of interest" description="Disordered" evidence="6">
    <location>
        <begin position="336"/>
        <end position="365"/>
    </location>
</feature>
<dbReference type="SUPFAM" id="SSF57667">
    <property type="entry name" value="beta-beta-alpha zinc fingers"/>
    <property type="match status" value="3"/>
</dbReference>
<name>A0A6G0XB02_9STRA</name>
<keyword evidence="4" id="KW-0862">Zinc</keyword>
<feature type="domain" description="C2H2-type" evidence="7">
    <location>
        <begin position="188"/>
        <end position="217"/>
    </location>
</feature>
<evidence type="ECO:0000256" key="4">
    <source>
        <dbReference type="ARBA" id="ARBA00022833"/>
    </source>
</evidence>
<gene>
    <name evidence="8" type="ORF">Ae201684_006425</name>
</gene>
<dbReference type="PROSITE" id="PS00028">
    <property type="entry name" value="ZINC_FINGER_C2H2_1"/>
    <property type="match status" value="4"/>
</dbReference>
<dbReference type="FunFam" id="3.30.160.60:FF:002343">
    <property type="entry name" value="Zinc finger protein 33A"/>
    <property type="match status" value="1"/>
</dbReference>
<keyword evidence="9" id="KW-1185">Reference proteome</keyword>
<protein>
    <recommendedName>
        <fullName evidence="7">C2H2-type domain-containing protein</fullName>
    </recommendedName>
</protein>
<organism evidence="8 9">
    <name type="scientific">Aphanomyces euteiches</name>
    <dbReference type="NCBI Taxonomy" id="100861"/>
    <lineage>
        <taxon>Eukaryota</taxon>
        <taxon>Sar</taxon>
        <taxon>Stramenopiles</taxon>
        <taxon>Oomycota</taxon>
        <taxon>Saprolegniomycetes</taxon>
        <taxon>Saprolegniales</taxon>
        <taxon>Verrucalvaceae</taxon>
        <taxon>Aphanomyces</taxon>
    </lineage>
</organism>
<keyword evidence="1" id="KW-0479">Metal-binding</keyword>